<reference evidence="3" key="1">
    <citation type="submission" date="2020-05" db="EMBL/GenBank/DDBJ databases">
        <authorList>
            <person name="Chiriac C."/>
            <person name="Salcher M."/>
            <person name="Ghai R."/>
            <person name="Kavagutti S V."/>
        </authorList>
    </citation>
    <scope>NUCLEOTIDE SEQUENCE</scope>
</reference>
<evidence type="ECO:0000259" key="2">
    <source>
        <dbReference type="Pfam" id="PF00487"/>
    </source>
</evidence>
<evidence type="ECO:0000256" key="1">
    <source>
        <dbReference type="SAM" id="Phobius"/>
    </source>
</evidence>
<dbReference type="EMBL" id="CAEZSR010000007">
    <property type="protein sequence ID" value="CAB4541728.1"/>
    <property type="molecule type" value="Genomic_DNA"/>
</dbReference>
<feature type="transmembrane region" description="Helical" evidence="1">
    <location>
        <begin position="21"/>
        <end position="43"/>
    </location>
</feature>
<dbReference type="GO" id="GO:0006629">
    <property type="term" value="P:lipid metabolic process"/>
    <property type="evidence" value="ECO:0007669"/>
    <property type="project" value="InterPro"/>
</dbReference>
<feature type="domain" description="Fatty acid desaturase" evidence="2">
    <location>
        <begin position="50"/>
        <end position="307"/>
    </location>
</feature>
<proteinExistence type="predicted"/>
<protein>
    <submittedName>
        <fullName evidence="3">Unannotated protein</fullName>
    </submittedName>
</protein>
<dbReference type="InterPro" id="IPR005804">
    <property type="entry name" value="FA_desaturase_dom"/>
</dbReference>
<sequence length="343" mass="39161">MRERSLNEVREIIPATCYRRSAGRASLALVQAVVLYLLPLTGLALTDRWYLVLPLWLLAGLAVSGLFVLGHDASHGALLESRRVNRLVAQACMAPSAHVEAAWDLGHNRIHHGYTTRQSFDFVWHPVTPQEYRAMGRLARLQHRLEWSFLGSGAYFLRTVWWQKMWRFNAPGQRRSAIIRDKITLGSVMLVVTAATVVIGALTGGWVQAIWLPIKLFVVPFLLFIHIIGWTVYVHHVDPDIRWWTRKEWSQFHGQMDSTTILRVNPIVNTLWFHNIFVHVPHHVDVRIPFHQLPAAADAIRAAYPDTVRSGRLSLRSYLKAAKACKLYDFDAGRWLPYSAAKA</sequence>
<accession>A0A6J6BUA9</accession>
<keyword evidence="1" id="KW-1133">Transmembrane helix</keyword>
<feature type="transmembrane region" description="Helical" evidence="1">
    <location>
        <begin position="183"/>
        <end position="204"/>
    </location>
</feature>
<feature type="transmembrane region" description="Helical" evidence="1">
    <location>
        <begin position="49"/>
        <end position="69"/>
    </location>
</feature>
<keyword evidence="1" id="KW-0812">Transmembrane</keyword>
<dbReference type="Pfam" id="PF00487">
    <property type="entry name" value="FA_desaturase"/>
    <property type="match status" value="1"/>
</dbReference>
<evidence type="ECO:0000313" key="3">
    <source>
        <dbReference type="EMBL" id="CAB4541728.1"/>
    </source>
</evidence>
<dbReference type="InterPro" id="IPR012171">
    <property type="entry name" value="Fatty_acid_desaturase"/>
</dbReference>
<name>A0A6J6BUA9_9ZZZZ</name>
<feature type="transmembrane region" description="Helical" evidence="1">
    <location>
        <begin position="210"/>
        <end position="233"/>
    </location>
</feature>
<dbReference type="GO" id="GO:0016491">
    <property type="term" value="F:oxidoreductase activity"/>
    <property type="evidence" value="ECO:0007669"/>
    <property type="project" value="InterPro"/>
</dbReference>
<dbReference type="PANTHER" id="PTHR32100">
    <property type="entry name" value="OMEGA-6 FATTY ACID DESATURASE, CHLOROPLASTIC"/>
    <property type="match status" value="1"/>
</dbReference>
<keyword evidence="1" id="KW-0472">Membrane</keyword>
<organism evidence="3">
    <name type="scientific">freshwater metagenome</name>
    <dbReference type="NCBI Taxonomy" id="449393"/>
    <lineage>
        <taxon>unclassified sequences</taxon>
        <taxon>metagenomes</taxon>
        <taxon>ecological metagenomes</taxon>
    </lineage>
</organism>
<dbReference type="AlphaFoldDB" id="A0A6J6BUA9"/>
<gene>
    <name evidence="3" type="ORF">UFOPK1493_00355</name>
</gene>